<dbReference type="EMBL" id="JAACJM010000034">
    <property type="protein sequence ID" value="KAF5363158.1"/>
    <property type="molecule type" value="Genomic_DNA"/>
</dbReference>
<evidence type="ECO:0000313" key="3">
    <source>
        <dbReference type="EMBL" id="KAF5363158.1"/>
    </source>
</evidence>
<reference evidence="3 4" key="1">
    <citation type="journal article" date="2020" name="ISME J.">
        <title>Uncovering the hidden diversity of litter-decomposition mechanisms in mushroom-forming fungi.</title>
        <authorList>
            <person name="Floudas D."/>
            <person name="Bentzer J."/>
            <person name="Ahren D."/>
            <person name="Johansson T."/>
            <person name="Persson P."/>
            <person name="Tunlid A."/>
        </authorList>
    </citation>
    <scope>NUCLEOTIDE SEQUENCE [LARGE SCALE GENOMIC DNA]</scope>
    <source>
        <strain evidence="3 4">CBS 291.85</strain>
    </source>
</reference>
<sequence>MRLLHTSRYELREFSGPDNAIPEYAILSHTWEDDEVLFSDFRCQSSLEKAKSEKTRSWHKLLKTCERAKYDGLEWVWIDTCCINKESSAELSEAINSMFRYYSDAFVCYAYLSDYLIREHDYPDVEHGNAAFSNCRWFTRGWTLQELIAPDQVVFFDAEWRDLGTKTGMKEAVSSVTGIPVQVFEDGSLLNTSIAAKMSWAAERQTTREEDCAYSLMGLFAVNMPPLYGEGGERAFMHLQEEIIKYSTDQSIFAWVQEDVPGTSTRHRGLLARSPSEFKASGHVRAMTIRSDFPYSLTNRGLHIYLPMTRVYDIITHDSDNVFVAYLNCTVVTARGVEHLGIYFRKLDGPERLYERWHPERLWATRPNIQGLKIKEIFVKEFHPYQGRQGLWSGDSKRLRNPAEILFTWKKSASSVCSDTLLELDSTGPGTTTAGRRYELCYRSNPDEESRPPQKLDLLFAHDWKGQLSLSLHHKEEGVWAWRILERMMDAYRLCPHSRDQVIMPLNEHESLLVQARKVQRPEHVKSDFPVGFRLEFSTCRREISSSSLHLRRPMITSFPPLYDKSMYSKYLSAAFKIAYYTLRK</sequence>
<protein>
    <recommendedName>
        <fullName evidence="5">Heterokaryon incompatibility domain-containing protein</fullName>
    </recommendedName>
</protein>
<accession>A0A8H5LN15</accession>
<evidence type="ECO:0000259" key="2">
    <source>
        <dbReference type="Pfam" id="PF26640"/>
    </source>
</evidence>
<proteinExistence type="predicted"/>
<dbReference type="Proteomes" id="UP000559256">
    <property type="component" value="Unassembled WGS sequence"/>
</dbReference>
<dbReference type="InterPro" id="IPR010730">
    <property type="entry name" value="HET"/>
</dbReference>
<dbReference type="OrthoDB" id="5122891at2759"/>
<dbReference type="PANTHER" id="PTHR10622:SF10">
    <property type="entry name" value="HET DOMAIN-CONTAINING PROTEIN"/>
    <property type="match status" value="1"/>
</dbReference>
<dbReference type="PANTHER" id="PTHR10622">
    <property type="entry name" value="HET DOMAIN-CONTAINING PROTEIN"/>
    <property type="match status" value="1"/>
</dbReference>
<evidence type="ECO:0000259" key="1">
    <source>
        <dbReference type="Pfam" id="PF06985"/>
    </source>
</evidence>
<dbReference type="AlphaFoldDB" id="A0A8H5LN15"/>
<evidence type="ECO:0008006" key="5">
    <source>
        <dbReference type="Google" id="ProtNLM"/>
    </source>
</evidence>
<feature type="domain" description="Heterokaryon incompatibility" evidence="1">
    <location>
        <begin position="24"/>
        <end position="114"/>
    </location>
</feature>
<comment type="caution">
    <text evidence="3">The sequence shown here is derived from an EMBL/GenBank/DDBJ whole genome shotgun (WGS) entry which is preliminary data.</text>
</comment>
<dbReference type="Pfam" id="PF06985">
    <property type="entry name" value="HET"/>
    <property type="match status" value="1"/>
</dbReference>
<keyword evidence="4" id="KW-1185">Reference proteome</keyword>
<dbReference type="InterPro" id="IPR058525">
    <property type="entry name" value="DUF8212"/>
</dbReference>
<dbReference type="Pfam" id="PF26640">
    <property type="entry name" value="DUF8212"/>
    <property type="match status" value="1"/>
</dbReference>
<gene>
    <name evidence="3" type="ORF">D9758_008344</name>
</gene>
<name>A0A8H5LN15_9AGAR</name>
<organism evidence="3 4">
    <name type="scientific">Tetrapyrgos nigripes</name>
    <dbReference type="NCBI Taxonomy" id="182062"/>
    <lineage>
        <taxon>Eukaryota</taxon>
        <taxon>Fungi</taxon>
        <taxon>Dikarya</taxon>
        <taxon>Basidiomycota</taxon>
        <taxon>Agaricomycotina</taxon>
        <taxon>Agaricomycetes</taxon>
        <taxon>Agaricomycetidae</taxon>
        <taxon>Agaricales</taxon>
        <taxon>Marasmiineae</taxon>
        <taxon>Marasmiaceae</taxon>
        <taxon>Tetrapyrgos</taxon>
    </lineage>
</organism>
<feature type="domain" description="DUF8212" evidence="2">
    <location>
        <begin position="234"/>
        <end position="261"/>
    </location>
</feature>
<evidence type="ECO:0000313" key="4">
    <source>
        <dbReference type="Proteomes" id="UP000559256"/>
    </source>
</evidence>